<dbReference type="Proteomes" id="UP000092124">
    <property type="component" value="Unassembled WGS sequence"/>
</dbReference>
<keyword evidence="7" id="KW-0965">Cell junction</keyword>
<keyword evidence="12" id="KW-1185">Reference proteome</keyword>
<evidence type="ECO:0000256" key="5">
    <source>
        <dbReference type="ARBA" id="ARBA00022475"/>
    </source>
</evidence>
<dbReference type="InterPro" id="IPR006187">
    <property type="entry name" value="Claudin"/>
</dbReference>
<evidence type="ECO:0008006" key="13">
    <source>
        <dbReference type="Google" id="ProtNLM"/>
    </source>
</evidence>
<evidence type="ECO:0000256" key="2">
    <source>
        <dbReference type="ARBA" id="ARBA00004651"/>
    </source>
</evidence>
<keyword evidence="8 10" id="KW-1133">Transmembrane helix</keyword>
<evidence type="ECO:0000313" key="12">
    <source>
        <dbReference type="Proteomes" id="UP000092124"/>
    </source>
</evidence>
<feature type="transmembrane region" description="Helical" evidence="10">
    <location>
        <begin position="73"/>
        <end position="96"/>
    </location>
</feature>
<evidence type="ECO:0000256" key="4">
    <source>
        <dbReference type="ARBA" id="ARBA00022427"/>
    </source>
</evidence>
<evidence type="ECO:0000256" key="7">
    <source>
        <dbReference type="ARBA" id="ARBA00022949"/>
    </source>
</evidence>
<dbReference type="STRING" id="56216.A0A1A6FXJ6"/>
<organism evidence="11 12">
    <name type="scientific">Neotoma lepida</name>
    <name type="common">Desert woodrat</name>
    <dbReference type="NCBI Taxonomy" id="56216"/>
    <lineage>
        <taxon>Eukaryota</taxon>
        <taxon>Metazoa</taxon>
        <taxon>Chordata</taxon>
        <taxon>Craniata</taxon>
        <taxon>Vertebrata</taxon>
        <taxon>Euteleostomi</taxon>
        <taxon>Mammalia</taxon>
        <taxon>Eutheria</taxon>
        <taxon>Euarchontoglires</taxon>
        <taxon>Glires</taxon>
        <taxon>Rodentia</taxon>
        <taxon>Myomorpha</taxon>
        <taxon>Muroidea</taxon>
        <taxon>Cricetidae</taxon>
        <taxon>Neotominae</taxon>
        <taxon>Neotoma</taxon>
    </lineage>
</organism>
<protein>
    <recommendedName>
        <fullName evidence="13">Claudin</fullName>
    </recommendedName>
</protein>
<evidence type="ECO:0000256" key="3">
    <source>
        <dbReference type="ARBA" id="ARBA00008295"/>
    </source>
</evidence>
<feature type="transmembrane region" description="Helical" evidence="10">
    <location>
        <begin position="24"/>
        <end position="52"/>
    </location>
</feature>
<dbReference type="OrthoDB" id="10025519at2759"/>
<dbReference type="Pfam" id="PF00822">
    <property type="entry name" value="PMP22_Claudin"/>
    <property type="match status" value="1"/>
</dbReference>
<evidence type="ECO:0000256" key="6">
    <source>
        <dbReference type="ARBA" id="ARBA00022692"/>
    </source>
</evidence>
<dbReference type="GO" id="GO:0005923">
    <property type="term" value="C:bicellular tight junction"/>
    <property type="evidence" value="ECO:0007669"/>
    <property type="project" value="UniProtKB-SubCell"/>
</dbReference>
<dbReference type="PRINTS" id="PR01077">
    <property type="entry name" value="CLAUDIN"/>
</dbReference>
<dbReference type="AlphaFoldDB" id="A0A1A6FXJ6"/>
<evidence type="ECO:0000313" key="11">
    <source>
        <dbReference type="EMBL" id="OBS57892.1"/>
    </source>
</evidence>
<evidence type="ECO:0000256" key="8">
    <source>
        <dbReference type="ARBA" id="ARBA00022989"/>
    </source>
</evidence>
<proteinExistence type="inferred from homology"/>
<evidence type="ECO:0000256" key="1">
    <source>
        <dbReference type="ARBA" id="ARBA00004435"/>
    </source>
</evidence>
<dbReference type="GO" id="GO:0005198">
    <property type="term" value="F:structural molecule activity"/>
    <property type="evidence" value="ECO:0007669"/>
    <property type="project" value="InterPro"/>
</dbReference>
<keyword evidence="4" id="KW-0796">Tight junction</keyword>
<sequence length="315" mass="34897">MYKGLWIECITQTTGMMNRKTYDWVLALLAVLQASQTLMVVPLVLDFLAVFVTTMGMKCTNCGRDNKVKKARIAMAGDIVFIVASLAALVACPWIGHHIATDFYNSLMPMNIKYEFGPAIFIGWAGSALVLLGGACSLAPVLAVKAKLYTVHPAPALSRILPRDMCELGCSACGQVQSAARLLSDDFQRNIPWKTASGRHRAPETIRAQEKKGREREKKNIGRMVTRKLGRPTTRMAFFEGQNFYFVIPNFRFFSSGDKRTLPFPCSVRGRRPSPHLCLEYQCPAVDRGTRDLPRESSAASQLMCPLLLSGREGA</sequence>
<evidence type="ECO:0000256" key="10">
    <source>
        <dbReference type="SAM" id="Phobius"/>
    </source>
</evidence>
<keyword evidence="6 10" id="KW-0812">Transmembrane</keyword>
<dbReference type="GO" id="GO:0005886">
    <property type="term" value="C:plasma membrane"/>
    <property type="evidence" value="ECO:0007669"/>
    <property type="project" value="UniProtKB-SubCell"/>
</dbReference>
<dbReference type="EMBL" id="LZPO01116989">
    <property type="protein sequence ID" value="OBS57892.1"/>
    <property type="molecule type" value="Genomic_DNA"/>
</dbReference>
<dbReference type="InterPro" id="IPR004031">
    <property type="entry name" value="PMP22/EMP/MP20/Claudin"/>
</dbReference>
<comment type="caution">
    <text evidence="11">The sequence shown here is derived from an EMBL/GenBank/DDBJ whole genome shotgun (WGS) entry which is preliminary data.</text>
</comment>
<keyword evidence="5" id="KW-1003">Cell membrane</keyword>
<dbReference type="PANTHER" id="PTHR12002">
    <property type="entry name" value="CLAUDIN"/>
    <property type="match status" value="1"/>
</dbReference>
<feature type="transmembrane region" description="Helical" evidence="10">
    <location>
        <begin position="116"/>
        <end position="143"/>
    </location>
</feature>
<comment type="subcellular location">
    <subcellularLocation>
        <location evidence="1">Cell junction</location>
        <location evidence="1">Tight junction</location>
    </subcellularLocation>
    <subcellularLocation>
        <location evidence="2">Cell membrane</location>
        <topology evidence="2">Multi-pass membrane protein</topology>
    </subcellularLocation>
</comment>
<keyword evidence="9 10" id="KW-0472">Membrane</keyword>
<reference evidence="11 12" key="1">
    <citation type="submission" date="2016-06" db="EMBL/GenBank/DDBJ databases">
        <title>The Draft Genome Sequence and Annotation of the Desert Woodrat Neotoma lepida.</title>
        <authorList>
            <person name="Campbell M."/>
            <person name="Oakeson K.F."/>
            <person name="Yandell M."/>
            <person name="Halpert J.R."/>
            <person name="Dearing D."/>
        </authorList>
    </citation>
    <scope>NUCLEOTIDE SEQUENCE [LARGE SCALE GENOMIC DNA]</scope>
    <source>
        <strain evidence="11">417</strain>
        <tissue evidence="11">Liver</tissue>
    </source>
</reference>
<name>A0A1A6FXJ6_NEOLE</name>
<dbReference type="Gene3D" id="1.20.140.150">
    <property type="match status" value="1"/>
</dbReference>
<evidence type="ECO:0000256" key="9">
    <source>
        <dbReference type="ARBA" id="ARBA00023136"/>
    </source>
</evidence>
<comment type="similarity">
    <text evidence="3">Belongs to the claudin family.</text>
</comment>
<accession>A0A1A6FXJ6</accession>
<gene>
    <name evidence="11" type="ORF">A6R68_10980</name>
</gene>